<feature type="coiled-coil region" evidence="1">
    <location>
        <begin position="86"/>
        <end position="117"/>
    </location>
</feature>
<evidence type="ECO:0000256" key="1">
    <source>
        <dbReference type="SAM" id="Coils"/>
    </source>
</evidence>
<keyword evidence="3" id="KW-1185">Reference proteome</keyword>
<proteinExistence type="predicted"/>
<sequence length="155" mass="18067">MFFTLHVQQQLSEGGAKGSHLRRLSHDTSLSLRRSASAHRSRWIESGIPEAYEIKMYEIDNVERLQRRGGADKQGIACFSAKLKFLEHRQQRVEEMRAKYNSLKTELELAKQNLRLEPGKWNQEFDLWQTFEVDSLEHLEALKVVTARLESRPTS</sequence>
<dbReference type="STRING" id="62062.ENSHHUP00000054636"/>
<dbReference type="GO" id="GO:0003777">
    <property type="term" value="F:microtubule motor activity"/>
    <property type="evidence" value="ECO:0007669"/>
    <property type="project" value="InterPro"/>
</dbReference>
<evidence type="ECO:0000313" key="3">
    <source>
        <dbReference type="Proteomes" id="UP000314982"/>
    </source>
</evidence>
<dbReference type="GO" id="GO:0007018">
    <property type="term" value="P:microtubule-based movement"/>
    <property type="evidence" value="ECO:0007669"/>
    <property type="project" value="InterPro"/>
</dbReference>
<keyword evidence="1" id="KW-0175">Coiled coil</keyword>
<protein>
    <submittedName>
        <fullName evidence="2">Uncharacterized protein</fullName>
    </submittedName>
</protein>
<organism evidence="2 3">
    <name type="scientific">Hucho hucho</name>
    <name type="common">huchen</name>
    <dbReference type="NCBI Taxonomy" id="62062"/>
    <lineage>
        <taxon>Eukaryota</taxon>
        <taxon>Metazoa</taxon>
        <taxon>Chordata</taxon>
        <taxon>Craniata</taxon>
        <taxon>Vertebrata</taxon>
        <taxon>Euteleostomi</taxon>
        <taxon>Actinopterygii</taxon>
        <taxon>Neopterygii</taxon>
        <taxon>Teleostei</taxon>
        <taxon>Protacanthopterygii</taxon>
        <taxon>Salmoniformes</taxon>
        <taxon>Salmonidae</taxon>
        <taxon>Salmoninae</taxon>
        <taxon>Hucho</taxon>
    </lineage>
</organism>
<reference evidence="2" key="2">
    <citation type="submission" date="2025-08" db="UniProtKB">
        <authorList>
            <consortium name="Ensembl"/>
        </authorList>
    </citation>
    <scope>IDENTIFICATION</scope>
</reference>
<dbReference type="AlphaFoldDB" id="A0A4W5NR44"/>
<name>A0A4W5NR44_9TELE</name>
<dbReference type="Proteomes" id="UP000314982">
    <property type="component" value="Unassembled WGS sequence"/>
</dbReference>
<reference evidence="2" key="3">
    <citation type="submission" date="2025-09" db="UniProtKB">
        <authorList>
            <consortium name="Ensembl"/>
        </authorList>
    </citation>
    <scope>IDENTIFICATION</scope>
</reference>
<dbReference type="InterPro" id="IPR027640">
    <property type="entry name" value="Kinesin-like_fam"/>
</dbReference>
<dbReference type="PANTHER" id="PTHR21608:SF8">
    <property type="entry name" value="KINESIN-LIKE PROTEIN KIF26B"/>
    <property type="match status" value="1"/>
</dbReference>
<dbReference type="GeneTree" id="ENSGT00940000156992"/>
<dbReference type="PANTHER" id="PTHR21608">
    <property type="entry name" value="KINESIN-LIKE PROTEIN CG14535"/>
    <property type="match status" value="1"/>
</dbReference>
<dbReference type="Ensembl" id="ENSHHUT00000056527.1">
    <property type="protein sequence ID" value="ENSHHUP00000054636.1"/>
    <property type="gene ID" value="ENSHHUG00000032756.1"/>
</dbReference>
<reference evidence="3" key="1">
    <citation type="submission" date="2018-06" db="EMBL/GenBank/DDBJ databases">
        <title>Genome assembly of Danube salmon.</title>
        <authorList>
            <person name="Macqueen D.J."/>
            <person name="Gundappa M.K."/>
        </authorList>
    </citation>
    <scope>NUCLEOTIDE SEQUENCE [LARGE SCALE GENOMIC DNA]</scope>
</reference>
<evidence type="ECO:0000313" key="2">
    <source>
        <dbReference type="Ensembl" id="ENSHHUP00000054636.1"/>
    </source>
</evidence>
<accession>A0A4W5NR44</accession>